<evidence type="ECO:0000259" key="1">
    <source>
        <dbReference type="Pfam" id="PF13966"/>
    </source>
</evidence>
<evidence type="ECO:0000313" key="3">
    <source>
        <dbReference type="Proteomes" id="UP001454036"/>
    </source>
</evidence>
<protein>
    <recommendedName>
        <fullName evidence="1">Reverse transcriptase zinc-binding domain-containing protein</fullName>
    </recommendedName>
</protein>
<accession>A0AAV3RP94</accession>
<dbReference type="Pfam" id="PF13966">
    <property type="entry name" value="zf-RVT"/>
    <property type="match status" value="1"/>
</dbReference>
<dbReference type="PANTHER" id="PTHR33116">
    <property type="entry name" value="REVERSE TRANSCRIPTASE ZINC-BINDING DOMAIN-CONTAINING PROTEIN-RELATED-RELATED"/>
    <property type="match status" value="1"/>
</dbReference>
<reference evidence="2 3" key="1">
    <citation type="submission" date="2024-01" db="EMBL/GenBank/DDBJ databases">
        <title>The complete chloroplast genome sequence of Lithospermum erythrorhizon: insights into the phylogenetic relationship among Boraginaceae species and the maternal lineages of purple gromwells.</title>
        <authorList>
            <person name="Okada T."/>
            <person name="Watanabe K."/>
        </authorList>
    </citation>
    <scope>NUCLEOTIDE SEQUENCE [LARGE SCALE GENOMIC DNA]</scope>
</reference>
<dbReference type="PANTHER" id="PTHR33116:SF86">
    <property type="entry name" value="REVERSE TRANSCRIPTASE DOMAIN-CONTAINING PROTEIN"/>
    <property type="match status" value="1"/>
</dbReference>
<sequence>MGILKKYELLSGQLVNTQKSAVTFSPNVDRGTIEDISRILGMQEAPSHGNFLGLPSTIGSTKKEILSSIIGRVHNRIADWKPKLLSKADTLPTTANLVKRNMQVEQKGKFCGKADETTPHLFNDCSFTQEAFRGLTIDGSVSSVGSFQDLFEIRKKKLPPDIFLVWILSLWDCWYQRNKILHDHETPLKGQPLVLAIATRFKTHWS</sequence>
<dbReference type="InterPro" id="IPR026960">
    <property type="entry name" value="RVT-Znf"/>
</dbReference>
<keyword evidence="3" id="KW-1185">Reference proteome</keyword>
<comment type="caution">
    <text evidence="2">The sequence shown here is derived from an EMBL/GenBank/DDBJ whole genome shotgun (WGS) entry which is preliminary data.</text>
</comment>
<gene>
    <name evidence="2" type="ORF">LIER_30894</name>
</gene>
<dbReference type="Proteomes" id="UP001454036">
    <property type="component" value="Unassembled WGS sequence"/>
</dbReference>
<dbReference type="EMBL" id="BAABME010011260">
    <property type="protein sequence ID" value="GAA0183493.1"/>
    <property type="molecule type" value="Genomic_DNA"/>
</dbReference>
<feature type="domain" description="Reverse transcriptase zinc-binding" evidence="1">
    <location>
        <begin position="89"/>
        <end position="130"/>
    </location>
</feature>
<organism evidence="2 3">
    <name type="scientific">Lithospermum erythrorhizon</name>
    <name type="common">Purple gromwell</name>
    <name type="synonym">Lithospermum officinale var. erythrorhizon</name>
    <dbReference type="NCBI Taxonomy" id="34254"/>
    <lineage>
        <taxon>Eukaryota</taxon>
        <taxon>Viridiplantae</taxon>
        <taxon>Streptophyta</taxon>
        <taxon>Embryophyta</taxon>
        <taxon>Tracheophyta</taxon>
        <taxon>Spermatophyta</taxon>
        <taxon>Magnoliopsida</taxon>
        <taxon>eudicotyledons</taxon>
        <taxon>Gunneridae</taxon>
        <taxon>Pentapetalae</taxon>
        <taxon>asterids</taxon>
        <taxon>lamiids</taxon>
        <taxon>Boraginales</taxon>
        <taxon>Boraginaceae</taxon>
        <taxon>Boraginoideae</taxon>
        <taxon>Lithospermeae</taxon>
        <taxon>Lithospermum</taxon>
    </lineage>
</organism>
<evidence type="ECO:0000313" key="2">
    <source>
        <dbReference type="EMBL" id="GAA0183493.1"/>
    </source>
</evidence>
<proteinExistence type="predicted"/>
<dbReference type="AlphaFoldDB" id="A0AAV3RP94"/>
<name>A0AAV3RP94_LITER</name>